<dbReference type="NCBIfam" id="TIGR00318">
    <property type="entry name" value="cyaB"/>
    <property type="match status" value="1"/>
</dbReference>
<dbReference type="SUPFAM" id="SSF55154">
    <property type="entry name" value="CYTH-like phosphatases"/>
    <property type="match status" value="1"/>
</dbReference>
<dbReference type="InterPro" id="IPR033469">
    <property type="entry name" value="CYTH-like_dom_sf"/>
</dbReference>
<evidence type="ECO:0000313" key="2">
    <source>
        <dbReference type="EMBL" id="TWT53704.1"/>
    </source>
</evidence>
<organism evidence="2 3">
    <name type="scientific">Rubripirellula amarantea</name>
    <dbReference type="NCBI Taxonomy" id="2527999"/>
    <lineage>
        <taxon>Bacteria</taxon>
        <taxon>Pseudomonadati</taxon>
        <taxon>Planctomycetota</taxon>
        <taxon>Planctomycetia</taxon>
        <taxon>Pirellulales</taxon>
        <taxon>Pirellulaceae</taxon>
        <taxon>Rubripirellula</taxon>
    </lineage>
</organism>
<evidence type="ECO:0000313" key="3">
    <source>
        <dbReference type="Proteomes" id="UP000316598"/>
    </source>
</evidence>
<evidence type="ECO:0000259" key="1">
    <source>
        <dbReference type="PROSITE" id="PS51707"/>
    </source>
</evidence>
<dbReference type="RefSeq" id="WP_146513873.1">
    <property type="nucleotide sequence ID" value="NZ_SJPI01000001.1"/>
</dbReference>
<dbReference type="AlphaFoldDB" id="A0A5C5WS21"/>
<dbReference type="PANTHER" id="PTHR21028">
    <property type="entry name" value="SI:CH211-156B7.4"/>
    <property type="match status" value="1"/>
</dbReference>
<dbReference type="SMART" id="SM01118">
    <property type="entry name" value="CYTH"/>
    <property type="match status" value="1"/>
</dbReference>
<sequence length="181" mass="20364">MFEVEQKFHVEDRTALEAALKSLGAAARSTEVHADSYFNHPARDFAQTSEALRVRRVNGVPMITYKGKKLPGAVKARQEMEWRLDPGDQDGSQTESLLKILSFIPVATVRKSRTPYDLPDPWSDTVVVIDEVEELGTFAEIEMIISDQSGVEDARQRITALGESLGLKRPESRSYLRMQIE</sequence>
<dbReference type="Pfam" id="PF01928">
    <property type="entry name" value="CYTH"/>
    <property type="match status" value="1"/>
</dbReference>
<dbReference type="PROSITE" id="PS51707">
    <property type="entry name" value="CYTH"/>
    <property type="match status" value="1"/>
</dbReference>
<gene>
    <name evidence="2" type="ORF">Pla22_13360</name>
</gene>
<dbReference type="OrthoDB" id="269802at2"/>
<keyword evidence="3" id="KW-1185">Reference proteome</keyword>
<dbReference type="EMBL" id="SJPI01000001">
    <property type="protein sequence ID" value="TWT53704.1"/>
    <property type="molecule type" value="Genomic_DNA"/>
</dbReference>
<dbReference type="Gene3D" id="2.40.320.10">
    <property type="entry name" value="Hypothetical Protein Pfu-838710-001"/>
    <property type="match status" value="1"/>
</dbReference>
<dbReference type="InterPro" id="IPR008173">
    <property type="entry name" value="Adenylyl_cyclase_CyaB"/>
</dbReference>
<comment type="caution">
    <text evidence="2">The sequence shown here is derived from an EMBL/GenBank/DDBJ whole genome shotgun (WGS) entry which is preliminary data.</text>
</comment>
<dbReference type="PANTHER" id="PTHR21028:SF2">
    <property type="entry name" value="CYTH DOMAIN-CONTAINING PROTEIN"/>
    <property type="match status" value="1"/>
</dbReference>
<dbReference type="CDD" id="cd07890">
    <property type="entry name" value="CYTH-like_AC_IV-like"/>
    <property type="match status" value="1"/>
</dbReference>
<reference evidence="2 3" key="1">
    <citation type="submission" date="2019-02" db="EMBL/GenBank/DDBJ databases">
        <title>Deep-cultivation of Planctomycetes and their phenomic and genomic characterization uncovers novel biology.</title>
        <authorList>
            <person name="Wiegand S."/>
            <person name="Jogler M."/>
            <person name="Boedeker C."/>
            <person name="Pinto D."/>
            <person name="Vollmers J."/>
            <person name="Rivas-Marin E."/>
            <person name="Kohn T."/>
            <person name="Peeters S.H."/>
            <person name="Heuer A."/>
            <person name="Rast P."/>
            <person name="Oberbeckmann S."/>
            <person name="Bunk B."/>
            <person name="Jeske O."/>
            <person name="Meyerdierks A."/>
            <person name="Storesund J.E."/>
            <person name="Kallscheuer N."/>
            <person name="Luecker S."/>
            <person name="Lage O.M."/>
            <person name="Pohl T."/>
            <person name="Merkel B.J."/>
            <person name="Hornburger P."/>
            <person name="Mueller R.-W."/>
            <person name="Bruemmer F."/>
            <person name="Labrenz M."/>
            <person name="Spormann A.M."/>
            <person name="Op Den Camp H."/>
            <person name="Overmann J."/>
            <person name="Amann R."/>
            <person name="Jetten M.S.M."/>
            <person name="Mascher T."/>
            <person name="Medema M.H."/>
            <person name="Devos D.P."/>
            <person name="Kaster A.-K."/>
            <person name="Ovreas L."/>
            <person name="Rohde M."/>
            <person name="Galperin M.Y."/>
            <person name="Jogler C."/>
        </authorList>
    </citation>
    <scope>NUCLEOTIDE SEQUENCE [LARGE SCALE GENOMIC DNA]</scope>
    <source>
        <strain evidence="2 3">Pla22</strain>
    </source>
</reference>
<dbReference type="Proteomes" id="UP000316598">
    <property type="component" value="Unassembled WGS sequence"/>
</dbReference>
<feature type="domain" description="CYTH" evidence="1">
    <location>
        <begin position="1"/>
        <end position="181"/>
    </location>
</feature>
<dbReference type="InterPro" id="IPR023577">
    <property type="entry name" value="CYTH_domain"/>
</dbReference>
<name>A0A5C5WS21_9BACT</name>
<protein>
    <submittedName>
        <fullName evidence="2">CYTH domain protein</fullName>
    </submittedName>
</protein>
<accession>A0A5C5WS21</accession>
<proteinExistence type="predicted"/>